<dbReference type="PANTHER" id="PTHR46033">
    <property type="entry name" value="PROTEIN MAIN-LIKE 2"/>
    <property type="match status" value="1"/>
</dbReference>
<dbReference type="GO" id="GO:0010073">
    <property type="term" value="P:meristem maintenance"/>
    <property type="evidence" value="ECO:0007669"/>
    <property type="project" value="InterPro"/>
</dbReference>
<dbReference type="Pfam" id="PF10536">
    <property type="entry name" value="PMD"/>
    <property type="match status" value="1"/>
</dbReference>
<dbReference type="EMBL" id="JACGWN010000005">
    <property type="protein sequence ID" value="KAL0449544.1"/>
    <property type="molecule type" value="Genomic_DNA"/>
</dbReference>
<evidence type="ECO:0000259" key="1">
    <source>
        <dbReference type="Pfam" id="PF10536"/>
    </source>
</evidence>
<feature type="domain" description="Aminotransferase-like plant mobile" evidence="1">
    <location>
        <begin position="84"/>
        <end position="154"/>
    </location>
</feature>
<gene>
    <name evidence="2" type="ORF">Slati_1510800</name>
</gene>
<sequence length="181" mass="21090">MVLYSLNDMLYSICGVAFQMDRRAVYDPRDGTVVSQQLQHIYDDIPDGDIDVVLQAKCADGVFWNYFKDHDLHVRVLAVLHQIGFFGVYRCGRLVYDCHLITALVERWHPETFTFHFHVEEATITLQDVQVIWVLPIDGVPITGLDIERSTSEWQNYYQTYLDFCLIDEAFKGHVCIHMQL</sequence>
<reference evidence="2" key="2">
    <citation type="journal article" date="2024" name="Plant">
        <title>Genomic evolution and insights into agronomic trait innovations of Sesamum species.</title>
        <authorList>
            <person name="Miao H."/>
            <person name="Wang L."/>
            <person name="Qu L."/>
            <person name="Liu H."/>
            <person name="Sun Y."/>
            <person name="Le M."/>
            <person name="Wang Q."/>
            <person name="Wei S."/>
            <person name="Zheng Y."/>
            <person name="Lin W."/>
            <person name="Duan Y."/>
            <person name="Cao H."/>
            <person name="Xiong S."/>
            <person name="Wang X."/>
            <person name="Wei L."/>
            <person name="Li C."/>
            <person name="Ma Q."/>
            <person name="Ju M."/>
            <person name="Zhao R."/>
            <person name="Li G."/>
            <person name="Mu C."/>
            <person name="Tian Q."/>
            <person name="Mei H."/>
            <person name="Zhang T."/>
            <person name="Gao T."/>
            <person name="Zhang H."/>
        </authorList>
    </citation>
    <scope>NUCLEOTIDE SEQUENCE</scope>
    <source>
        <strain evidence="2">KEN1</strain>
    </source>
</reference>
<comment type="caution">
    <text evidence="2">The sequence shown here is derived from an EMBL/GenBank/DDBJ whole genome shotgun (WGS) entry which is preliminary data.</text>
</comment>
<dbReference type="AlphaFoldDB" id="A0AAW2X6V9"/>
<dbReference type="PANTHER" id="PTHR46033:SF8">
    <property type="entry name" value="PROTEIN MAINTENANCE OF MERISTEMS-LIKE"/>
    <property type="match status" value="1"/>
</dbReference>
<organism evidence="2">
    <name type="scientific">Sesamum latifolium</name>
    <dbReference type="NCBI Taxonomy" id="2727402"/>
    <lineage>
        <taxon>Eukaryota</taxon>
        <taxon>Viridiplantae</taxon>
        <taxon>Streptophyta</taxon>
        <taxon>Embryophyta</taxon>
        <taxon>Tracheophyta</taxon>
        <taxon>Spermatophyta</taxon>
        <taxon>Magnoliopsida</taxon>
        <taxon>eudicotyledons</taxon>
        <taxon>Gunneridae</taxon>
        <taxon>Pentapetalae</taxon>
        <taxon>asterids</taxon>
        <taxon>lamiids</taxon>
        <taxon>Lamiales</taxon>
        <taxon>Pedaliaceae</taxon>
        <taxon>Sesamum</taxon>
    </lineage>
</organism>
<name>A0AAW2X6V9_9LAMI</name>
<evidence type="ECO:0000313" key="2">
    <source>
        <dbReference type="EMBL" id="KAL0449544.1"/>
    </source>
</evidence>
<protein>
    <submittedName>
        <fullName evidence="2">Serine/threonine-protein phosphatase 7 long form</fullName>
    </submittedName>
</protein>
<dbReference type="InterPro" id="IPR019557">
    <property type="entry name" value="AminoTfrase-like_pln_mobile"/>
</dbReference>
<reference evidence="2" key="1">
    <citation type="submission" date="2020-06" db="EMBL/GenBank/DDBJ databases">
        <authorList>
            <person name="Li T."/>
            <person name="Hu X."/>
            <person name="Zhang T."/>
            <person name="Song X."/>
            <person name="Zhang H."/>
            <person name="Dai N."/>
            <person name="Sheng W."/>
            <person name="Hou X."/>
            <person name="Wei L."/>
        </authorList>
    </citation>
    <scope>NUCLEOTIDE SEQUENCE</scope>
    <source>
        <strain evidence="2">KEN1</strain>
        <tissue evidence="2">Leaf</tissue>
    </source>
</reference>
<proteinExistence type="predicted"/>
<dbReference type="InterPro" id="IPR044824">
    <property type="entry name" value="MAIN-like"/>
</dbReference>
<accession>A0AAW2X6V9</accession>